<sequence length="218" mass="25160">MMNLHNELLSRVKRTWEMLRPSAPPHKPSRSADHLIKMNLPPLLGRRDAAYDCVSTLIADQELFARDEAWRQKHYGIIAGLLESAAEDTKSILRTLSSPDTASREQDLYDLIALFRDIVQVLEDFTRLGSAVLNEEHPTFKRFGIRYTDAERLRGERLLSEVEISTVNQLRVYCTRALPKITRYREYTAKSFSKPYASRYQKAYDAYTGIFREAAGEQ</sequence>
<comment type="caution">
    <text evidence="1">The sequence shown here is derived from an EMBL/GenBank/DDBJ whole genome shotgun (WGS) entry which is preliminary data.</text>
</comment>
<evidence type="ECO:0000313" key="2">
    <source>
        <dbReference type="Proteomes" id="UP000435649"/>
    </source>
</evidence>
<dbReference type="RefSeq" id="WP_154417514.1">
    <property type="nucleotide sequence ID" value="NZ_CALXOB010000026.1"/>
</dbReference>
<proteinExistence type="predicted"/>
<organism evidence="1 2">
    <name type="scientific">Victivallis lenta</name>
    <dbReference type="NCBI Taxonomy" id="2606640"/>
    <lineage>
        <taxon>Bacteria</taxon>
        <taxon>Pseudomonadati</taxon>
        <taxon>Lentisphaerota</taxon>
        <taxon>Lentisphaeria</taxon>
        <taxon>Victivallales</taxon>
        <taxon>Victivallaceae</taxon>
        <taxon>Victivallis</taxon>
    </lineage>
</organism>
<evidence type="ECO:0000313" key="1">
    <source>
        <dbReference type="EMBL" id="MST96778.1"/>
    </source>
</evidence>
<dbReference type="EMBL" id="VUNS01000005">
    <property type="protein sequence ID" value="MST96778.1"/>
    <property type="molecule type" value="Genomic_DNA"/>
</dbReference>
<dbReference type="Proteomes" id="UP000435649">
    <property type="component" value="Unassembled WGS sequence"/>
</dbReference>
<name>A0A844G2K3_9BACT</name>
<reference evidence="1 2" key="1">
    <citation type="submission" date="2019-08" db="EMBL/GenBank/DDBJ databases">
        <title>In-depth cultivation of the pig gut microbiome towards novel bacterial diversity and tailored functional studies.</title>
        <authorList>
            <person name="Wylensek D."/>
            <person name="Hitch T.C.A."/>
            <person name="Clavel T."/>
        </authorList>
    </citation>
    <scope>NUCLEOTIDE SEQUENCE [LARGE SCALE GENOMIC DNA]</scope>
    <source>
        <strain evidence="1 2">BBE-744-WT-12</strain>
    </source>
</reference>
<accession>A0A844G2K3</accession>
<dbReference type="AlphaFoldDB" id="A0A844G2K3"/>
<gene>
    <name evidence="1" type="ORF">FYJ85_06930</name>
</gene>
<protein>
    <submittedName>
        <fullName evidence="1">Uncharacterized protein</fullName>
    </submittedName>
</protein>
<keyword evidence="2" id="KW-1185">Reference proteome</keyword>